<dbReference type="Gene3D" id="3.40.50.300">
    <property type="entry name" value="P-loop containing nucleotide triphosphate hydrolases"/>
    <property type="match status" value="1"/>
</dbReference>
<dbReference type="EMBL" id="SLZY01000016">
    <property type="protein sequence ID" value="TCS70409.1"/>
    <property type="molecule type" value="Genomic_DNA"/>
</dbReference>
<dbReference type="SMART" id="SM00382">
    <property type="entry name" value="AAA"/>
    <property type="match status" value="1"/>
</dbReference>
<keyword evidence="18" id="KW-1185">Reference proteome</keyword>
<proteinExistence type="inferred from homology"/>
<evidence type="ECO:0000256" key="5">
    <source>
        <dbReference type="ARBA" id="ARBA00022475"/>
    </source>
</evidence>
<dbReference type="FunFam" id="3.40.50.300:FF:000695">
    <property type="entry name" value="Flagellar biosynthesis regulator FlhF"/>
    <property type="match status" value="1"/>
</dbReference>
<dbReference type="GO" id="GO:0005886">
    <property type="term" value="C:plasma membrane"/>
    <property type="evidence" value="ECO:0007669"/>
    <property type="project" value="UniProtKB-SubCell"/>
</dbReference>
<dbReference type="GO" id="GO:0006614">
    <property type="term" value="P:SRP-dependent cotranslational protein targeting to membrane"/>
    <property type="evidence" value="ECO:0007669"/>
    <property type="project" value="UniProtKB-UniRule"/>
</dbReference>
<evidence type="ECO:0000313" key="17">
    <source>
        <dbReference type="EMBL" id="TCS70409.1"/>
    </source>
</evidence>
<feature type="compositionally biased region" description="Low complexity" evidence="14">
    <location>
        <begin position="125"/>
        <end position="140"/>
    </location>
</feature>
<evidence type="ECO:0000256" key="13">
    <source>
        <dbReference type="NCBIfam" id="TIGR03499"/>
    </source>
</evidence>
<dbReference type="NCBIfam" id="TIGR03499">
    <property type="entry name" value="FlhF"/>
    <property type="match status" value="1"/>
</dbReference>
<dbReference type="Proteomes" id="UP000295135">
    <property type="component" value="Unassembled WGS sequence"/>
</dbReference>
<dbReference type="Gene3D" id="1.20.120.1380">
    <property type="entry name" value="Flagellar FlhF biosynthesis protein, N domain"/>
    <property type="match status" value="1"/>
</dbReference>
<dbReference type="GO" id="GO:0044781">
    <property type="term" value="P:bacterial-type flagellum organization"/>
    <property type="evidence" value="ECO:0007669"/>
    <property type="project" value="UniProtKB-UniRule"/>
</dbReference>
<evidence type="ECO:0000256" key="2">
    <source>
        <dbReference type="ARBA" id="ARBA00008531"/>
    </source>
</evidence>
<dbReference type="InterPro" id="IPR027417">
    <property type="entry name" value="P-loop_NTPase"/>
</dbReference>
<evidence type="ECO:0000256" key="7">
    <source>
        <dbReference type="ARBA" id="ARBA00022795"/>
    </source>
</evidence>
<evidence type="ECO:0000256" key="12">
    <source>
        <dbReference type="ARBA" id="ARBA00025337"/>
    </source>
</evidence>
<keyword evidence="8" id="KW-0653">Protein transport</keyword>
<dbReference type="InterPro" id="IPR047040">
    <property type="entry name" value="FlhF__GTPase_dom"/>
</dbReference>
<evidence type="ECO:0000256" key="3">
    <source>
        <dbReference type="ARBA" id="ARBA00014919"/>
    </source>
</evidence>
<keyword evidence="6" id="KW-0547">Nucleotide-binding</keyword>
<dbReference type="PANTHER" id="PTHR43134">
    <property type="entry name" value="SIGNAL RECOGNITION PARTICLE RECEPTOR SUBUNIT ALPHA"/>
    <property type="match status" value="1"/>
</dbReference>
<keyword evidence="5" id="KW-1003">Cell membrane</keyword>
<dbReference type="GO" id="GO:0005047">
    <property type="term" value="F:signal recognition particle binding"/>
    <property type="evidence" value="ECO:0007669"/>
    <property type="project" value="TreeGrafter"/>
</dbReference>
<comment type="caution">
    <text evidence="17">The sequence shown here is derived from an EMBL/GenBank/DDBJ whole genome shotgun (WGS) entry which is preliminary data.</text>
</comment>
<keyword evidence="17" id="KW-0282">Flagellum</keyword>
<evidence type="ECO:0000256" key="6">
    <source>
        <dbReference type="ARBA" id="ARBA00022741"/>
    </source>
</evidence>
<dbReference type="CDD" id="cd17873">
    <property type="entry name" value="FlhF"/>
    <property type="match status" value="1"/>
</dbReference>
<sequence>MIKKFYAGTTRDALRQVRDALGANAIILSNRRIEGGVEIIAVADLDVAALAERAEPVVSARPARPAAEPPQAKAQPKAQPKPMFDEVAITTLTEYLAQREASQPQAKAEAVAPAPAHEPAPPAPVQAEAPAPSQAAPAEVPPVMQELAREVRLLRSMVEGQLAGFAWSDLNRKEPLRAELMKLLIGAGFGTALCNHLLEQLPEGYGLSQAEKWLKATLMHNIKIAQGEQDIVTRGGIYALVGPTGVGKTTTVAKLAARAVLRYGADQVALITTDTYRIGAQDQLRIYGRILGTPVYAVRDARELDLTLNDLAGKKLVLIDTVGMGQRDKRVAEQIDFLSGQGRRVRRLLLLSAPAQGMTLEEVVRAYSGEGLEGVILTKIDEALTYGPVLDVVLRHQLLVHYVTNGQRVPEDLHLANLLYLVDRAFKLQQADSPFTVDESDIPVLVAAERAVSTIDPNNQAQGALGAVS</sequence>
<dbReference type="OrthoDB" id="9778554at2"/>
<name>A0A4V2UQG7_9PROT</name>
<comment type="subcellular location">
    <subcellularLocation>
        <location evidence="1">Cell membrane</location>
        <topology evidence="1">Peripheral membrane protein</topology>
        <orientation evidence="1">Cytoplasmic side</orientation>
    </subcellularLocation>
</comment>
<keyword evidence="4" id="KW-0813">Transport</keyword>
<comment type="similarity">
    <text evidence="2">Belongs to the GTP-binding SRP family.</text>
</comment>
<feature type="domain" description="AAA+ ATPase" evidence="15">
    <location>
        <begin position="234"/>
        <end position="432"/>
    </location>
</feature>
<feature type="region of interest" description="Disordered" evidence="14">
    <location>
        <begin position="99"/>
        <end position="140"/>
    </location>
</feature>
<evidence type="ECO:0000256" key="8">
    <source>
        <dbReference type="ARBA" id="ARBA00022927"/>
    </source>
</evidence>
<keyword evidence="7" id="KW-1005">Bacterial flagellum biogenesis</keyword>
<dbReference type="GO" id="GO:0003924">
    <property type="term" value="F:GTPase activity"/>
    <property type="evidence" value="ECO:0007669"/>
    <property type="project" value="UniProtKB-UniRule"/>
</dbReference>
<keyword evidence="10" id="KW-0472">Membrane</keyword>
<keyword evidence="9" id="KW-0342">GTP-binding</keyword>
<dbReference type="InterPro" id="IPR000897">
    <property type="entry name" value="SRP54_GTPase_dom"/>
</dbReference>
<keyword evidence="11" id="KW-1006">Bacterial flagellum protein export</keyword>
<reference evidence="17 18" key="1">
    <citation type="submission" date="2019-03" db="EMBL/GenBank/DDBJ databases">
        <title>Genomic Encyclopedia of Type Strains, Phase IV (KMG-IV): sequencing the most valuable type-strain genomes for metagenomic binning, comparative biology and taxonomic classification.</title>
        <authorList>
            <person name="Goeker M."/>
        </authorList>
    </citation>
    <scope>NUCLEOTIDE SEQUENCE [LARGE SCALE GENOMIC DNA]</scope>
    <source>
        <strain evidence="17 18">DSM 103923</strain>
    </source>
</reference>
<evidence type="ECO:0000256" key="11">
    <source>
        <dbReference type="ARBA" id="ARBA00023225"/>
    </source>
</evidence>
<dbReference type="InterPro" id="IPR020006">
    <property type="entry name" value="FlhF"/>
</dbReference>
<dbReference type="SUPFAM" id="SSF52540">
    <property type="entry name" value="P-loop containing nucleoside triphosphate hydrolases"/>
    <property type="match status" value="1"/>
</dbReference>
<dbReference type="GO" id="GO:0015031">
    <property type="term" value="P:protein transport"/>
    <property type="evidence" value="ECO:0007669"/>
    <property type="project" value="UniProtKB-KW"/>
</dbReference>
<dbReference type="RefSeq" id="WP_126463139.1">
    <property type="nucleotide sequence ID" value="NZ_AP018721.1"/>
</dbReference>
<feature type="region of interest" description="Disordered" evidence="14">
    <location>
        <begin position="57"/>
        <end position="83"/>
    </location>
</feature>
<evidence type="ECO:0000259" key="15">
    <source>
        <dbReference type="SMART" id="SM00382"/>
    </source>
</evidence>
<dbReference type="Pfam" id="PF00448">
    <property type="entry name" value="SRP54"/>
    <property type="match status" value="1"/>
</dbReference>
<feature type="compositionally biased region" description="Low complexity" evidence="14">
    <location>
        <begin position="57"/>
        <end position="82"/>
    </location>
</feature>
<keyword evidence="17" id="KW-0966">Cell projection</keyword>
<organism evidence="17 18">
    <name type="scientific">Sulfuritortus calidifontis</name>
    <dbReference type="NCBI Taxonomy" id="1914471"/>
    <lineage>
        <taxon>Bacteria</taxon>
        <taxon>Pseudomonadati</taxon>
        <taxon>Pseudomonadota</taxon>
        <taxon>Betaproteobacteria</taxon>
        <taxon>Nitrosomonadales</taxon>
        <taxon>Thiobacillaceae</taxon>
        <taxon>Sulfuritortus</taxon>
    </lineage>
</organism>
<evidence type="ECO:0000256" key="1">
    <source>
        <dbReference type="ARBA" id="ARBA00004413"/>
    </source>
</evidence>
<evidence type="ECO:0000313" key="18">
    <source>
        <dbReference type="Proteomes" id="UP000295135"/>
    </source>
</evidence>
<evidence type="ECO:0000259" key="16">
    <source>
        <dbReference type="SMART" id="SM00962"/>
    </source>
</evidence>
<protein>
    <recommendedName>
        <fullName evidence="3 13">Flagellar biosynthesis protein FlhF</fullName>
    </recommendedName>
</protein>
<evidence type="ECO:0000256" key="9">
    <source>
        <dbReference type="ARBA" id="ARBA00023134"/>
    </source>
</evidence>
<dbReference type="SMART" id="SM00962">
    <property type="entry name" value="SRP54"/>
    <property type="match status" value="1"/>
</dbReference>
<dbReference type="PANTHER" id="PTHR43134:SF3">
    <property type="entry name" value="FLAGELLAR BIOSYNTHESIS PROTEIN FLHF"/>
    <property type="match status" value="1"/>
</dbReference>
<gene>
    <name evidence="17" type="ORF">EDC61_1168</name>
</gene>
<comment type="function">
    <text evidence="12">Necessary for flagellar biosynthesis. May be involved in translocation of the flagellum.</text>
</comment>
<dbReference type="AlphaFoldDB" id="A0A4V2UQG7"/>
<feature type="domain" description="SRP54-type proteins GTP-binding" evidence="16">
    <location>
        <begin position="235"/>
        <end position="427"/>
    </location>
</feature>
<evidence type="ECO:0000256" key="14">
    <source>
        <dbReference type="SAM" id="MobiDB-lite"/>
    </source>
</evidence>
<dbReference type="InterPro" id="IPR003593">
    <property type="entry name" value="AAA+_ATPase"/>
</dbReference>
<evidence type="ECO:0000256" key="10">
    <source>
        <dbReference type="ARBA" id="ARBA00023136"/>
    </source>
</evidence>
<evidence type="ECO:0000256" key="4">
    <source>
        <dbReference type="ARBA" id="ARBA00022448"/>
    </source>
</evidence>
<dbReference type="GO" id="GO:0005525">
    <property type="term" value="F:GTP binding"/>
    <property type="evidence" value="ECO:0007669"/>
    <property type="project" value="UniProtKB-UniRule"/>
</dbReference>
<keyword evidence="17" id="KW-0969">Cilium</keyword>
<accession>A0A4V2UQG7</accession>
<feature type="compositionally biased region" description="Low complexity" evidence="14">
    <location>
        <begin position="103"/>
        <end position="115"/>
    </location>
</feature>